<evidence type="ECO:0000256" key="2">
    <source>
        <dbReference type="SAM" id="MobiDB-lite"/>
    </source>
</evidence>
<feature type="compositionally biased region" description="Polar residues" evidence="2">
    <location>
        <begin position="41"/>
        <end position="52"/>
    </location>
</feature>
<keyword evidence="3" id="KW-0732">Signal</keyword>
<sequence length="672" mass="74605">MRFLSITLTILMVAWTSAGFTFDHGRRSIINPANIHRQMPFQHNSRNGSQRSMVAMEPERASGNEKGGKKKKNTKKDVPTFILKPDELHDKTKDFEEWEGTRIPKEEMLGDEDIEMKKDSTVEIPEGTTSAAAAAMAAAERMENRSKTDFSKIANHNFVFRVMNRVLGPIFGREIEKNVPKRTIQGAWITGAFVSMMGGLDPVTSLFSATGFSYIAITPGIAGGFVRAAGEATWDSGLVALKVAKNISSALGVDTTRIPNAQIVVDDDIETIIKDAENTVAEVENALQIAKEEIEVSESPMETAERLAEEARLAEIEYLLEEARIEKETKELEAEFLAEEAALAEEERLAEIALELVDDEPILMDDDETVDISIPYNAAAKLAYEESDKSLDFETFEEQYIEDAVSLVISKQPIDVSIPYNAAAKLAYDTSDKSIDFASFEKQYIEDAVALVTSKKAAVENELKRQEEEERLAEEARLAELARIAEEERLAEEARLAEEDEDDDDVIDDDEWEASIMLAEGLSPDLAGEKGEWDAARQLAKDLVDEPDDEVIDFNAPGLTDEERMELIGKAARAAVEQFESSKQEENDLEEQAKARRNEMKAVLEKEGVNGLEKEVMASDSSSANAESSVSSSQSYEKMTVVMLKDVLRSRGLKVSGRKAELIERLKEDDEA</sequence>
<dbReference type="PROSITE" id="PS50800">
    <property type="entry name" value="SAP"/>
    <property type="match status" value="1"/>
</dbReference>
<dbReference type="Pfam" id="PF02037">
    <property type="entry name" value="SAP"/>
    <property type="match status" value="1"/>
</dbReference>
<dbReference type="InterPro" id="IPR003034">
    <property type="entry name" value="SAP_dom"/>
</dbReference>
<feature type="chain" id="PRO_5042076019" description="SAP domain-containing protein" evidence="3">
    <location>
        <begin position="20"/>
        <end position="672"/>
    </location>
</feature>
<feature type="compositionally biased region" description="Basic and acidic residues" evidence="2">
    <location>
        <begin position="57"/>
        <end position="67"/>
    </location>
</feature>
<protein>
    <recommendedName>
        <fullName evidence="4">SAP domain-containing protein</fullName>
    </recommendedName>
</protein>
<evidence type="ECO:0000313" key="6">
    <source>
        <dbReference type="Proteomes" id="UP001054902"/>
    </source>
</evidence>
<keyword evidence="6" id="KW-1185">Reference proteome</keyword>
<evidence type="ECO:0000256" key="1">
    <source>
        <dbReference type="SAM" id="Coils"/>
    </source>
</evidence>
<dbReference type="InterPro" id="IPR018247">
    <property type="entry name" value="EF_Hand_1_Ca_BS"/>
</dbReference>
<accession>A0AAD3HB44</accession>
<dbReference type="AlphaFoldDB" id="A0AAD3HB44"/>
<proteinExistence type="predicted"/>
<evidence type="ECO:0000259" key="4">
    <source>
        <dbReference type="PROSITE" id="PS50800"/>
    </source>
</evidence>
<comment type="caution">
    <text evidence="5">The sequence shown here is derived from an EMBL/GenBank/DDBJ whole genome shotgun (WGS) entry which is preliminary data.</text>
</comment>
<feature type="region of interest" description="Disordered" evidence="2">
    <location>
        <begin position="604"/>
        <end position="636"/>
    </location>
</feature>
<feature type="domain" description="SAP" evidence="4">
    <location>
        <begin position="636"/>
        <end position="670"/>
    </location>
</feature>
<feature type="coiled-coil region" evidence="1">
    <location>
        <begin position="449"/>
        <end position="502"/>
    </location>
</feature>
<feature type="signal peptide" evidence="3">
    <location>
        <begin position="1"/>
        <end position="19"/>
    </location>
</feature>
<feature type="compositionally biased region" description="Basic and acidic residues" evidence="2">
    <location>
        <begin position="604"/>
        <end position="617"/>
    </location>
</feature>
<feature type="coiled-coil region" evidence="1">
    <location>
        <begin position="273"/>
        <end position="349"/>
    </location>
</feature>
<dbReference type="Gene3D" id="1.10.720.30">
    <property type="entry name" value="SAP domain"/>
    <property type="match status" value="1"/>
</dbReference>
<dbReference type="InterPro" id="IPR036361">
    <property type="entry name" value="SAP_dom_sf"/>
</dbReference>
<reference evidence="5 6" key="1">
    <citation type="journal article" date="2021" name="Sci. Rep.">
        <title>The genome of the diatom Chaetoceros tenuissimus carries an ancient integrated fragment of an extant virus.</title>
        <authorList>
            <person name="Hongo Y."/>
            <person name="Kimura K."/>
            <person name="Takaki Y."/>
            <person name="Yoshida Y."/>
            <person name="Baba S."/>
            <person name="Kobayashi G."/>
            <person name="Nagasaki K."/>
            <person name="Hano T."/>
            <person name="Tomaru Y."/>
        </authorList>
    </citation>
    <scope>NUCLEOTIDE SEQUENCE [LARGE SCALE GENOMIC DNA]</scope>
    <source>
        <strain evidence="5 6">NIES-3715</strain>
    </source>
</reference>
<evidence type="ECO:0000256" key="3">
    <source>
        <dbReference type="SAM" id="SignalP"/>
    </source>
</evidence>
<feature type="region of interest" description="Disordered" evidence="2">
    <location>
        <begin position="40"/>
        <end position="78"/>
    </location>
</feature>
<dbReference type="Proteomes" id="UP001054902">
    <property type="component" value="Unassembled WGS sequence"/>
</dbReference>
<evidence type="ECO:0000313" key="5">
    <source>
        <dbReference type="EMBL" id="GFH57332.1"/>
    </source>
</evidence>
<dbReference type="EMBL" id="BLLK01000058">
    <property type="protein sequence ID" value="GFH57332.1"/>
    <property type="molecule type" value="Genomic_DNA"/>
</dbReference>
<name>A0AAD3HB44_9STRA</name>
<dbReference type="SMART" id="SM00513">
    <property type="entry name" value="SAP"/>
    <property type="match status" value="1"/>
</dbReference>
<gene>
    <name evidence="5" type="ORF">CTEN210_13808</name>
</gene>
<keyword evidence="1" id="KW-0175">Coiled coil</keyword>
<dbReference type="SUPFAM" id="SSF68906">
    <property type="entry name" value="SAP domain"/>
    <property type="match status" value="1"/>
</dbReference>
<feature type="compositionally biased region" description="Low complexity" evidence="2">
    <location>
        <begin position="618"/>
        <end position="635"/>
    </location>
</feature>
<organism evidence="5 6">
    <name type="scientific">Chaetoceros tenuissimus</name>
    <dbReference type="NCBI Taxonomy" id="426638"/>
    <lineage>
        <taxon>Eukaryota</taxon>
        <taxon>Sar</taxon>
        <taxon>Stramenopiles</taxon>
        <taxon>Ochrophyta</taxon>
        <taxon>Bacillariophyta</taxon>
        <taxon>Coscinodiscophyceae</taxon>
        <taxon>Chaetocerotophycidae</taxon>
        <taxon>Chaetocerotales</taxon>
        <taxon>Chaetocerotaceae</taxon>
        <taxon>Chaetoceros</taxon>
    </lineage>
</organism>
<dbReference type="PROSITE" id="PS00018">
    <property type="entry name" value="EF_HAND_1"/>
    <property type="match status" value="1"/>
</dbReference>